<gene>
    <name evidence="2" type="ORF">NQT62_07225</name>
</gene>
<reference evidence="2 3" key="1">
    <citation type="submission" date="2022-07" db="EMBL/GenBank/DDBJ databases">
        <authorList>
            <person name="Xamxidin M."/>
            <person name="Wu M."/>
        </authorList>
    </citation>
    <scope>NUCLEOTIDE SEQUENCE [LARGE SCALE GENOMIC DNA]</scope>
    <source>
        <strain evidence="2 3">NBRC 111650</strain>
    </source>
</reference>
<evidence type="ECO:0000256" key="1">
    <source>
        <dbReference type="SAM" id="SignalP"/>
    </source>
</evidence>
<dbReference type="SUPFAM" id="SSF81901">
    <property type="entry name" value="HCP-like"/>
    <property type="match status" value="2"/>
</dbReference>
<feature type="signal peptide" evidence="1">
    <location>
        <begin position="1"/>
        <end position="27"/>
    </location>
</feature>
<dbReference type="EMBL" id="JANIGO010000002">
    <property type="protein sequence ID" value="MCQ8896224.1"/>
    <property type="molecule type" value="Genomic_DNA"/>
</dbReference>
<dbReference type="InterPro" id="IPR050767">
    <property type="entry name" value="Sel1_AlgK"/>
</dbReference>
<dbReference type="PANTHER" id="PTHR11102">
    <property type="entry name" value="SEL-1-LIKE PROTEIN"/>
    <property type="match status" value="1"/>
</dbReference>
<evidence type="ECO:0000313" key="3">
    <source>
        <dbReference type="Proteomes" id="UP001204142"/>
    </source>
</evidence>
<dbReference type="Proteomes" id="UP001204142">
    <property type="component" value="Unassembled WGS sequence"/>
</dbReference>
<dbReference type="InterPro" id="IPR006597">
    <property type="entry name" value="Sel1-like"/>
</dbReference>
<keyword evidence="1" id="KW-0732">Signal</keyword>
<dbReference type="Gene3D" id="1.25.40.10">
    <property type="entry name" value="Tetratricopeptide repeat domain"/>
    <property type="match status" value="2"/>
</dbReference>
<protein>
    <submittedName>
        <fullName evidence="2">Sel1 repeat family protein</fullName>
    </submittedName>
</protein>
<proteinExistence type="predicted"/>
<keyword evidence="3" id="KW-1185">Reference proteome</keyword>
<organism evidence="2 3">
    <name type="scientific">Limnobacter humi</name>
    <dbReference type="NCBI Taxonomy" id="1778671"/>
    <lineage>
        <taxon>Bacteria</taxon>
        <taxon>Pseudomonadati</taxon>
        <taxon>Pseudomonadota</taxon>
        <taxon>Betaproteobacteria</taxon>
        <taxon>Burkholderiales</taxon>
        <taxon>Burkholderiaceae</taxon>
        <taxon>Limnobacter</taxon>
    </lineage>
</organism>
<name>A0ABT1WFD8_9BURK</name>
<comment type="caution">
    <text evidence="2">The sequence shown here is derived from an EMBL/GenBank/DDBJ whole genome shotgun (WGS) entry which is preliminary data.</text>
</comment>
<evidence type="ECO:0000313" key="2">
    <source>
        <dbReference type="EMBL" id="MCQ8896224.1"/>
    </source>
</evidence>
<dbReference type="PANTHER" id="PTHR11102:SF160">
    <property type="entry name" value="ERAD-ASSOCIATED E3 UBIQUITIN-PROTEIN LIGASE COMPONENT HRD3"/>
    <property type="match status" value="1"/>
</dbReference>
<accession>A0ABT1WFD8</accession>
<dbReference type="Pfam" id="PF08238">
    <property type="entry name" value="Sel1"/>
    <property type="match status" value="4"/>
</dbReference>
<dbReference type="InterPro" id="IPR011990">
    <property type="entry name" value="TPR-like_helical_dom_sf"/>
</dbReference>
<dbReference type="SMART" id="SM00671">
    <property type="entry name" value="SEL1"/>
    <property type="match status" value="5"/>
</dbReference>
<feature type="chain" id="PRO_5045681136" evidence="1">
    <location>
        <begin position="28"/>
        <end position="374"/>
    </location>
</feature>
<sequence length="374" mass="40742">MMSAYPSAVLRHTLVALLYLTDAPVVAQAQTVDQVTQPAYPNPTVVNSLELHKANLRKAETGDAVAQTAVGLSLIEGDVVPRDLKAGRVWLGKAATQNHVTAQYYLGQLLMLDVLGANPADLTKQLTEGLGWLRRAAREQYRPAQLLYAQTVLDSKADNPFGHSKVEAESILLQCADTYRPCTYHALARLDREPLDTTLPCTANERCETIRRLLYNLAASNDAQAMLRLAGIQGEDSTYWIRRAARLGHPQACLDLAMQVINGQVPLQPEDPALASLLNTSAEQGEVQAMYLLGQLLYEGKRIPYNRPLAMQWLERASAKGHEPSTVLLEKMQAVTKLTPVPNPAPAGEDNADANVVQLPVLLQSGGQAQAVTE</sequence>
<dbReference type="RefSeq" id="WP_256763994.1">
    <property type="nucleotide sequence ID" value="NZ_JANIGO010000002.1"/>
</dbReference>